<keyword evidence="3" id="KW-0143">Chaperone</keyword>
<evidence type="ECO:0000256" key="1">
    <source>
        <dbReference type="ARBA" id="ARBA00022741"/>
    </source>
</evidence>
<keyword evidence="1" id="KW-0547">Nucleotide-binding</keyword>
<protein>
    <submittedName>
        <fullName evidence="5">Uncharacterized protein</fullName>
    </submittedName>
</protein>
<evidence type="ECO:0000256" key="4">
    <source>
        <dbReference type="SAM" id="MobiDB-lite"/>
    </source>
</evidence>
<dbReference type="PANTHER" id="PTHR19375">
    <property type="entry name" value="HEAT SHOCK PROTEIN 70KDA"/>
    <property type="match status" value="1"/>
</dbReference>
<accession>A0ABP9J6W2</accession>
<dbReference type="Gene3D" id="2.60.34.10">
    <property type="entry name" value="Substrate Binding Domain Of DNAk, Chain A, domain 1"/>
    <property type="match status" value="1"/>
</dbReference>
<dbReference type="Pfam" id="PF00012">
    <property type="entry name" value="HSP70"/>
    <property type="match status" value="1"/>
</dbReference>
<dbReference type="InterPro" id="IPR013126">
    <property type="entry name" value="Hsp_70_fam"/>
</dbReference>
<dbReference type="EMBL" id="BAABKB010000021">
    <property type="protein sequence ID" value="GAA5022522.1"/>
    <property type="molecule type" value="Genomic_DNA"/>
</dbReference>
<name>A0ABP9J6W2_9ACTN</name>
<evidence type="ECO:0000256" key="2">
    <source>
        <dbReference type="ARBA" id="ARBA00022840"/>
    </source>
</evidence>
<comment type="caution">
    <text evidence="5">The sequence shown here is derived from an EMBL/GenBank/DDBJ whole genome shotgun (WGS) entry which is preliminary data.</text>
</comment>
<evidence type="ECO:0000313" key="5">
    <source>
        <dbReference type="EMBL" id="GAA5022522.1"/>
    </source>
</evidence>
<keyword evidence="2" id="KW-0067">ATP-binding</keyword>
<dbReference type="RefSeq" id="WP_345654719.1">
    <property type="nucleotide sequence ID" value="NZ_BAABKB010000021.1"/>
</dbReference>
<dbReference type="InterPro" id="IPR029047">
    <property type="entry name" value="HSP70_peptide-bd_sf"/>
</dbReference>
<reference evidence="6" key="1">
    <citation type="journal article" date="2019" name="Int. J. Syst. Evol. Microbiol.">
        <title>The Global Catalogue of Microorganisms (GCM) 10K type strain sequencing project: providing services to taxonomists for standard genome sequencing and annotation.</title>
        <authorList>
            <consortium name="The Broad Institute Genomics Platform"/>
            <consortium name="The Broad Institute Genome Sequencing Center for Infectious Disease"/>
            <person name="Wu L."/>
            <person name="Ma J."/>
        </authorList>
    </citation>
    <scope>NUCLEOTIDE SEQUENCE [LARGE SCALE GENOMIC DNA]</scope>
    <source>
        <strain evidence="6">JCM 18409</strain>
    </source>
</reference>
<organism evidence="5 6">
    <name type="scientific">Streptomyces siamensis</name>
    <dbReference type="NCBI Taxonomy" id="1274986"/>
    <lineage>
        <taxon>Bacteria</taxon>
        <taxon>Bacillati</taxon>
        <taxon>Actinomycetota</taxon>
        <taxon>Actinomycetes</taxon>
        <taxon>Kitasatosporales</taxon>
        <taxon>Streptomycetaceae</taxon>
        <taxon>Streptomyces</taxon>
    </lineage>
</organism>
<keyword evidence="6" id="KW-1185">Reference proteome</keyword>
<evidence type="ECO:0000313" key="6">
    <source>
        <dbReference type="Proteomes" id="UP001501759"/>
    </source>
</evidence>
<evidence type="ECO:0000256" key="3">
    <source>
        <dbReference type="ARBA" id="ARBA00023186"/>
    </source>
</evidence>
<proteinExistence type="predicted"/>
<gene>
    <name evidence="5" type="ORF">GCM10023335_54530</name>
</gene>
<feature type="region of interest" description="Disordered" evidence="4">
    <location>
        <begin position="111"/>
        <end position="138"/>
    </location>
</feature>
<dbReference type="SUPFAM" id="SSF100920">
    <property type="entry name" value="Heat shock protein 70kD (HSP70), peptide-binding domain"/>
    <property type="match status" value="1"/>
</dbReference>
<dbReference type="Proteomes" id="UP001501759">
    <property type="component" value="Unassembled WGS sequence"/>
</dbReference>
<sequence length="138" mass="15187">MTKVVERNTTIPTKRSEIFVTEEKNQTTIVLHILEGEWEQTSRNRSLAVLELTDLPRHPKGTPLVEVTFDIDANGILHVTGEELRVAGSEAAFTGRSCSATVNRSTAARAAALVRSPRRQSLRDLVPRGQVPSEPSES</sequence>